<dbReference type="PANTHER" id="PTHR10867:SF44">
    <property type="entry name" value="NICOTINAMIDE N-METHYLTRANSFERASE ISOFORM X2"/>
    <property type="match status" value="1"/>
</dbReference>
<dbReference type="GO" id="GO:0005829">
    <property type="term" value="C:cytosol"/>
    <property type="evidence" value="ECO:0007669"/>
    <property type="project" value="TreeGrafter"/>
</dbReference>
<evidence type="ECO:0000313" key="6">
    <source>
        <dbReference type="Proteomes" id="UP000694569"/>
    </source>
</evidence>
<dbReference type="SUPFAM" id="SSF53335">
    <property type="entry name" value="S-adenosyl-L-methionine-dependent methyltransferases"/>
    <property type="match status" value="1"/>
</dbReference>
<dbReference type="GO" id="GO:0032259">
    <property type="term" value="P:methylation"/>
    <property type="evidence" value="ECO:0007669"/>
    <property type="project" value="UniProtKB-KW"/>
</dbReference>
<keyword evidence="4" id="KW-0949">S-adenosyl-L-methionine</keyword>
<keyword evidence="2" id="KW-0489">Methyltransferase</keyword>
<sequence length="152" mass="17728">MDTSSFKRYDTHVMDSKCFYNTYFSASTDKDLLYELVDFPIKVLYDCVKLGLIKGHRMIDLSAGTNLFQILPMYECFSDITILEINDGCIADMEKWVNGEEDAYDWAHAVKVLEELRGCSINWKEMENDLRSRVKRILKCDLNKENPTDPLF</sequence>
<dbReference type="InterPro" id="IPR000940">
    <property type="entry name" value="NNMT_TEMT_trans"/>
</dbReference>
<evidence type="ECO:0000313" key="5">
    <source>
        <dbReference type="Ensembl" id="ENSLLEP00000048847.1"/>
    </source>
</evidence>
<comment type="similarity">
    <text evidence="1">Belongs to the class I-like SAM-binding methyltransferase superfamily. NNMT/PNMT/TEMT family.</text>
</comment>
<dbReference type="GeneTree" id="ENSGT00390000011708"/>
<protein>
    <submittedName>
        <fullName evidence="5">Uncharacterized protein</fullName>
    </submittedName>
</protein>
<reference evidence="5" key="1">
    <citation type="submission" date="2025-08" db="UniProtKB">
        <authorList>
            <consortium name="Ensembl"/>
        </authorList>
    </citation>
    <scope>IDENTIFICATION</scope>
</reference>
<dbReference type="Ensembl" id="ENSLLET00000050754.1">
    <property type="protein sequence ID" value="ENSLLEP00000048847.1"/>
    <property type="gene ID" value="ENSLLEG00000030752.1"/>
</dbReference>
<evidence type="ECO:0000256" key="3">
    <source>
        <dbReference type="ARBA" id="ARBA00022679"/>
    </source>
</evidence>
<dbReference type="Pfam" id="PF01234">
    <property type="entry name" value="NNMT_PNMT_TEMT"/>
    <property type="match status" value="1"/>
</dbReference>
<dbReference type="PROSITE" id="PS51681">
    <property type="entry name" value="SAM_MT_NNMT_PNMT_TEMT"/>
    <property type="match status" value="1"/>
</dbReference>
<accession>A0A8C5RAB1</accession>
<name>A0A8C5RAB1_9ANUR</name>
<proteinExistence type="inferred from homology"/>
<dbReference type="InterPro" id="IPR029063">
    <property type="entry name" value="SAM-dependent_MTases_sf"/>
</dbReference>
<evidence type="ECO:0000256" key="2">
    <source>
        <dbReference type="ARBA" id="ARBA00022603"/>
    </source>
</evidence>
<evidence type="ECO:0000256" key="4">
    <source>
        <dbReference type="ARBA" id="ARBA00022691"/>
    </source>
</evidence>
<reference evidence="5" key="2">
    <citation type="submission" date="2025-09" db="UniProtKB">
        <authorList>
            <consortium name="Ensembl"/>
        </authorList>
    </citation>
    <scope>IDENTIFICATION</scope>
</reference>
<organism evidence="5 6">
    <name type="scientific">Leptobrachium leishanense</name>
    <name type="common">Leishan spiny toad</name>
    <dbReference type="NCBI Taxonomy" id="445787"/>
    <lineage>
        <taxon>Eukaryota</taxon>
        <taxon>Metazoa</taxon>
        <taxon>Chordata</taxon>
        <taxon>Craniata</taxon>
        <taxon>Vertebrata</taxon>
        <taxon>Euteleostomi</taxon>
        <taxon>Amphibia</taxon>
        <taxon>Batrachia</taxon>
        <taxon>Anura</taxon>
        <taxon>Pelobatoidea</taxon>
        <taxon>Megophryidae</taxon>
        <taxon>Leptobrachium</taxon>
    </lineage>
</organism>
<dbReference type="OrthoDB" id="9918585at2759"/>
<keyword evidence="6" id="KW-1185">Reference proteome</keyword>
<dbReference type="GO" id="GO:0008170">
    <property type="term" value="F:N-methyltransferase activity"/>
    <property type="evidence" value="ECO:0007669"/>
    <property type="project" value="TreeGrafter"/>
</dbReference>
<keyword evidence="3" id="KW-0808">Transferase</keyword>
<evidence type="ECO:0000256" key="1">
    <source>
        <dbReference type="ARBA" id="ARBA00007996"/>
    </source>
</evidence>
<dbReference type="PANTHER" id="PTHR10867">
    <property type="entry name" value="NNMT/PNMT/TEMT FAMILY MEMBER"/>
    <property type="match status" value="1"/>
</dbReference>
<dbReference type="Gene3D" id="3.40.50.150">
    <property type="entry name" value="Vaccinia Virus protein VP39"/>
    <property type="match status" value="1"/>
</dbReference>
<dbReference type="Proteomes" id="UP000694569">
    <property type="component" value="Unplaced"/>
</dbReference>
<dbReference type="AlphaFoldDB" id="A0A8C5RAB1"/>